<organism evidence="3 4">
    <name type="scientific">Morella rubra</name>
    <name type="common">Chinese bayberry</name>
    <dbReference type="NCBI Taxonomy" id="262757"/>
    <lineage>
        <taxon>Eukaryota</taxon>
        <taxon>Viridiplantae</taxon>
        <taxon>Streptophyta</taxon>
        <taxon>Embryophyta</taxon>
        <taxon>Tracheophyta</taxon>
        <taxon>Spermatophyta</taxon>
        <taxon>Magnoliopsida</taxon>
        <taxon>eudicotyledons</taxon>
        <taxon>Gunneridae</taxon>
        <taxon>Pentapetalae</taxon>
        <taxon>rosids</taxon>
        <taxon>fabids</taxon>
        <taxon>Fagales</taxon>
        <taxon>Myricaceae</taxon>
        <taxon>Morella</taxon>
    </lineage>
</organism>
<feature type="region of interest" description="Disordered" evidence="2">
    <location>
        <begin position="1"/>
        <end position="96"/>
    </location>
</feature>
<protein>
    <submittedName>
        <fullName evidence="3">Uncharacterized protein</fullName>
    </submittedName>
</protein>
<dbReference type="PANTHER" id="PTHR33499:SF43">
    <property type="entry name" value="TRANSPOSASE, PTTA_EN_SPM, PLANT"/>
    <property type="match status" value="1"/>
</dbReference>
<reference evidence="3 4" key="1">
    <citation type="journal article" date="2019" name="Plant Biotechnol. J.">
        <title>The red bayberry genome and genetic basis of sex determination.</title>
        <authorList>
            <person name="Jia H.M."/>
            <person name="Jia H.J."/>
            <person name="Cai Q.L."/>
            <person name="Wang Y."/>
            <person name="Zhao H.B."/>
            <person name="Yang W.F."/>
            <person name="Wang G.Y."/>
            <person name="Li Y.H."/>
            <person name="Zhan D.L."/>
            <person name="Shen Y.T."/>
            <person name="Niu Q.F."/>
            <person name="Chang L."/>
            <person name="Qiu J."/>
            <person name="Zhao L."/>
            <person name="Xie H.B."/>
            <person name="Fu W.Y."/>
            <person name="Jin J."/>
            <person name="Li X.W."/>
            <person name="Jiao Y."/>
            <person name="Zhou C.C."/>
            <person name="Tu T."/>
            <person name="Chai C.Y."/>
            <person name="Gao J.L."/>
            <person name="Fan L.J."/>
            <person name="van de Weg E."/>
            <person name="Wang J.Y."/>
            <person name="Gao Z.S."/>
        </authorList>
    </citation>
    <scope>NUCLEOTIDE SEQUENCE [LARGE SCALE GENOMIC DNA]</scope>
    <source>
        <tissue evidence="3">Leaves</tissue>
    </source>
</reference>
<proteinExistence type="predicted"/>
<keyword evidence="4" id="KW-1185">Reference proteome</keyword>
<feature type="compositionally biased region" description="Basic and acidic residues" evidence="2">
    <location>
        <begin position="19"/>
        <end position="45"/>
    </location>
</feature>
<evidence type="ECO:0000313" key="3">
    <source>
        <dbReference type="EMBL" id="KAB1221107.1"/>
    </source>
</evidence>
<keyword evidence="1" id="KW-0175">Coiled coil</keyword>
<sequence>MSEEGGEGAAGTKKRRSARILELEGEKEKKKKNNDNKDHEEEKPKPKTKPKSKSKVEDPQHSQQDDHEEEHEEGDEEQSPGTTEAAAEGPTVAGEVLEDVAVTFVVSPSQQNIMDATQPGNTDAECDQPHTDSSMHTPIPGKSSEPSELSVDTLTPSDASTSMRKKGRGPAKGLKLARKAQESKDGKLEVEFSDLSDSAVGPNQRMFVDEVVQQMRIYAPLNVKKWAEVPQEAKDNIVAAVLRRWRIQDTPLRRACILKLANRRYRGWRAKLSKDYSKYDNDEDRRQNRPKEVTEWQWESLLTYFGTDEFKTISDRNKENRSKQKTGKITGSKSFAAVSYDARDPLTGQQPSEFRTWVLCHRHPDGTWSDEAARNIFEQVTELITQRLPTRPETGIEPSREQITAEVQMERVALEEKLGEMKQKLQEESAARTVIQAQLQAETAAVLRWRHDCRQRVQQGPQWRHDCVRSLWLPLIA</sequence>
<dbReference type="PANTHER" id="PTHR33499">
    <property type="entry name" value="OS12G0282400 PROTEIN-RELATED"/>
    <property type="match status" value="1"/>
</dbReference>
<dbReference type="OrthoDB" id="1650587at2759"/>
<dbReference type="Proteomes" id="UP000516437">
    <property type="component" value="Chromosome 3"/>
</dbReference>
<dbReference type="InterPro" id="IPR004252">
    <property type="entry name" value="Probable_transposase_24"/>
</dbReference>
<feature type="coiled-coil region" evidence="1">
    <location>
        <begin position="404"/>
        <end position="431"/>
    </location>
</feature>
<accession>A0A6A1WAR8</accession>
<dbReference type="EMBL" id="RXIC02000021">
    <property type="protein sequence ID" value="KAB1221107.1"/>
    <property type="molecule type" value="Genomic_DNA"/>
</dbReference>
<feature type="region of interest" description="Disordered" evidence="2">
    <location>
        <begin position="111"/>
        <end position="183"/>
    </location>
</feature>
<feature type="compositionally biased region" description="Polar residues" evidence="2">
    <location>
        <begin position="111"/>
        <end position="121"/>
    </location>
</feature>
<feature type="compositionally biased region" description="Polar residues" evidence="2">
    <location>
        <begin position="144"/>
        <end position="162"/>
    </location>
</feature>
<gene>
    <name evidence="3" type="ORF">CJ030_MR3G024352</name>
</gene>
<feature type="compositionally biased region" description="Basic and acidic residues" evidence="2">
    <location>
        <begin position="54"/>
        <end position="65"/>
    </location>
</feature>
<evidence type="ECO:0000256" key="2">
    <source>
        <dbReference type="SAM" id="MobiDB-lite"/>
    </source>
</evidence>
<feature type="compositionally biased region" description="Acidic residues" evidence="2">
    <location>
        <begin position="66"/>
        <end position="78"/>
    </location>
</feature>
<evidence type="ECO:0000313" key="4">
    <source>
        <dbReference type="Proteomes" id="UP000516437"/>
    </source>
</evidence>
<dbReference type="Pfam" id="PF03004">
    <property type="entry name" value="Transposase_24"/>
    <property type="match status" value="1"/>
</dbReference>
<dbReference type="AlphaFoldDB" id="A0A6A1WAR8"/>
<evidence type="ECO:0000256" key="1">
    <source>
        <dbReference type="SAM" id="Coils"/>
    </source>
</evidence>
<name>A0A6A1WAR8_9ROSI</name>
<comment type="caution">
    <text evidence="3">The sequence shown here is derived from an EMBL/GenBank/DDBJ whole genome shotgun (WGS) entry which is preliminary data.</text>
</comment>